<feature type="transmembrane region" description="Helical" evidence="2">
    <location>
        <begin position="27"/>
        <end position="49"/>
    </location>
</feature>
<feature type="transmembrane region" description="Helical" evidence="2">
    <location>
        <begin position="125"/>
        <end position="149"/>
    </location>
</feature>
<name>A0A6C0JMU3_9ZZZZ</name>
<evidence type="ECO:0000256" key="2">
    <source>
        <dbReference type="SAM" id="Phobius"/>
    </source>
</evidence>
<keyword evidence="2" id="KW-1133">Transmembrane helix</keyword>
<keyword evidence="2" id="KW-0472">Membrane</keyword>
<evidence type="ECO:0000256" key="1">
    <source>
        <dbReference type="SAM" id="MobiDB-lite"/>
    </source>
</evidence>
<dbReference type="AlphaFoldDB" id="A0A6C0JMU3"/>
<reference evidence="3" key="1">
    <citation type="journal article" date="2020" name="Nature">
        <title>Giant virus diversity and host interactions through global metagenomics.</title>
        <authorList>
            <person name="Schulz F."/>
            <person name="Roux S."/>
            <person name="Paez-Espino D."/>
            <person name="Jungbluth S."/>
            <person name="Walsh D.A."/>
            <person name="Denef V.J."/>
            <person name="McMahon K.D."/>
            <person name="Konstantinidis K.T."/>
            <person name="Eloe-Fadrosh E.A."/>
            <person name="Kyrpides N.C."/>
            <person name="Woyke T."/>
        </authorList>
    </citation>
    <scope>NUCLEOTIDE SEQUENCE</scope>
    <source>
        <strain evidence="3">GVMAG-S-1038524-41</strain>
    </source>
</reference>
<feature type="region of interest" description="Disordered" evidence="1">
    <location>
        <begin position="224"/>
        <end position="274"/>
    </location>
</feature>
<feature type="compositionally biased region" description="Basic and acidic residues" evidence="1">
    <location>
        <begin position="256"/>
        <end position="274"/>
    </location>
</feature>
<evidence type="ECO:0000313" key="3">
    <source>
        <dbReference type="EMBL" id="QHU07032.1"/>
    </source>
</evidence>
<protein>
    <submittedName>
        <fullName evidence="3">Uncharacterized protein</fullName>
    </submittedName>
</protein>
<organism evidence="3">
    <name type="scientific">viral metagenome</name>
    <dbReference type="NCBI Taxonomy" id="1070528"/>
    <lineage>
        <taxon>unclassified sequences</taxon>
        <taxon>metagenomes</taxon>
        <taxon>organismal metagenomes</taxon>
    </lineage>
</organism>
<dbReference type="EMBL" id="MN740671">
    <property type="protein sequence ID" value="QHU07032.1"/>
    <property type="molecule type" value="Genomic_DNA"/>
</dbReference>
<sequence>MSSSSETYVNSDDGSISEEFHKHFWKYAIGGIIVMLIGFMAYKIIYVILNNPVTNAVNDLVGDVGLVLSDFLAGCCKQSKCPNITTQDDCKKACGCGWDDKGGNCSNTTGATAGTGGWDSPQCPLFITAIIGLGAFILVKGVGGMYSLFKDRQARKALDALTQTTGEKTGDVIDKWREAVDISYEKWKDGQEGKEYSSATAEYAAKRVVQTKFNQDVVQKLKDAKSDEWKSANENAQKEYNTAKKAASESGVDTDGVDKQVEDAAGKDPVPHGT</sequence>
<proteinExistence type="predicted"/>
<keyword evidence="2" id="KW-0812">Transmembrane</keyword>
<accession>A0A6C0JMU3</accession>